<gene>
    <name evidence="6" type="primary">LOC104747834</name>
</gene>
<dbReference type="PANTHER" id="PTHR31662:SF33">
    <property type="entry name" value="DNA-BINDING STOREKEEPER PROTEIN TRANSCRIPTIONAL REGULATOR-LIKE PROTEIN"/>
    <property type="match status" value="1"/>
</dbReference>
<evidence type="ECO:0000259" key="3">
    <source>
        <dbReference type="Pfam" id="PF04504"/>
    </source>
</evidence>
<evidence type="ECO:0000256" key="1">
    <source>
        <dbReference type="ARBA" id="ARBA00010820"/>
    </source>
</evidence>
<feature type="compositionally biased region" description="Basic and acidic residues" evidence="2">
    <location>
        <begin position="114"/>
        <end position="129"/>
    </location>
</feature>
<proteinExistence type="inferred from homology"/>
<comment type="similarity">
    <text evidence="1">Belongs to the GeBP family.</text>
</comment>
<dbReference type="RefSeq" id="XP_010467840.1">
    <property type="nucleotide sequence ID" value="XM_010469538.2"/>
</dbReference>
<accession>A0ABM0WA01</accession>
<evidence type="ECO:0000259" key="4">
    <source>
        <dbReference type="Pfam" id="PF22757"/>
    </source>
</evidence>
<feature type="domain" description="Glabrous enhancer-binding protein-like C-terminal" evidence="4">
    <location>
        <begin position="236"/>
        <end position="294"/>
    </location>
</feature>
<feature type="compositionally biased region" description="Low complexity" evidence="2">
    <location>
        <begin position="41"/>
        <end position="54"/>
    </location>
</feature>
<dbReference type="Pfam" id="PF04504">
    <property type="entry name" value="GeBP-like_DBD"/>
    <property type="match status" value="1"/>
</dbReference>
<dbReference type="InterPro" id="IPR053932">
    <property type="entry name" value="GeBP-like_DBD"/>
</dbReference>
<name>A0ABM0WA01_CAMSA</name>
<protein>
    <submittedName>
        <fullName evidence="6">Probable transcription factor At1g11510 isoform X1</fullName>
    </submittedName>
</protein>
<feature type="region of interest" description="Disordered" evidence="2">
    <location>
        <begin position="1"/>
        <end position="129"/>
    </location>
</feature>
<feature type="compositionally biased region" description="Low complexity" evidence="2">
    <location>
        <begin position="14"/>
        <end position="27"/>
    </location>
</feature>
<dbReference type="InterPro" id="IPR053933">
    <property type="entry name" value="GeBP-like_C"/>
</dbReference>
<dbReference type="Pfam" id="PF22757">
    <property type="entry name" value="GeBP-like_C"/>
    <property type="match status" value="1"/>
</dbReference>
<evidence type="ECO:0000313" key="5">
    <source>
        <dbReference type="Proteomes" id="UP000694864"/>
    </source>
</evidence>
<organism evidence="5 6">
    <name type="scientific">Camelina sativa</name>
    <name type="common">False flax</name>
    <name type="synonym">Myagrum sativum</name>
    <dbReference type="NCBI Taxonomy" id="90675"/>
    <lineage>
        <taxon>Eukaryota</taxon>
        <taxon>Viridiplantae</taxon>
        <taxon>Streptophyta</taxon>
        <taxon>Embryophyta</taxon>
        <taxon>Tracheophyta</taxon>
        <taxon>Spermatophyta</taxon>
        <taxon>Magnoliopsida</taxon>
        <taxon>eudicotyledons</taxon>
        <taxon>Gunneridae</taxon>
        <taxon>Pentapetalae</taxon>
        <taxon>rosids</taxon>
        <taxon>malvids</taxon>
        <taxon>Brassicales</taxon>
        <taxon>Brassicaceae</taxon>
        <taxon>Camelineae</taxon>
        <taxon>Camelina</taxon>
    </lineage>
</organism>
<evidence type="ECO:0000256" key="2">
    <source>
        <dbReference type="SAM" id="MobiDB-lite"/>
    </source>
</evidence>
<dbReference type="Proteomes" id="UP000694864">
    <property type="component" value="Chromosome 15"/>
</dbReference>
<reference evidence="6" key="2">
    <citation type="submission" date="2025-08" db="UniProtKB">
        <authorList>
            <consortium name="RefSeq"/>
        </authorList>
    </citation>
    <scope>IDENTIFICATION</scope>
    <source>
        <tissue evidence="6">Leaf</tissue>
    </source>
</reference>
<evidence type="ECO:0000313" key="6">
    <source>
        <dbReference type="RefSeq" id="XP_010467840.1"/>
    </source>
</evidence>
<feature type="compositionally biased region" description="Acidic residues" evidence="2">
    <location>
        <begin position="28"/>
        <end position="40"/>
    </location>
</feature>
<dbReference type="PANTHER" id="PTHR31662">
    <property type="entry name" value="BNAANNG10740D PROTEIN-RELATED"/>
    <property type="match status" value="1"/>
</dbReference>
<dbReference type="InterPro" id="IPR007592">
    <property type="entry name" value="GEBP"/>
</dbReference>
<dbReference type="GeneID" id="104747834"/>
<sequence length="302" mass="33060">MSSEESSSSEEDAPSAAKPAPAAQSGSEEGEESASSEEDAPSAAKPAPAAQSGSEEGEESSSDEEDAPSAAKPAFAAQSGSEEGEDAPSVAKPTPAAQSGSQEREAMEVVTTKRSRESSSDEDKGAKRIKERKPYFHKVWTEDDEIALLQGMVDHNNDTVRVYDNLKEKFSFECTRVQFMEKIRHLKQKYLKNVAKVKNGNDPTFLKAHDHKVFHLSKSVFGKKSKNIVGKNVESSSSLVGALVGFGMNELGAEEGLSKLSSEDKKRFEEQLKTLQSRELKFHLKKAKFFHQLLRRMDEASS</sequence>
<feature type="compositionally biased region" description="Low complexity" evidence="2">
    <location>
        <begin position="68"/>
        <end position="77"/>
    </location>
</feature>
<feature type="domain" description="Glabrous enhancer-binding protein-like DBD" evidence="3">
    <location>
        <begin position="136"/>
        <end position="222"/>
    </location>
</feature>
<feature type="compositionally biased region" description="Acidic residues" evidence="2">
    <location>
        <begin position="55"/>
        <end position="67"/>
    </location>
</feature>
<keyword evidence="5" id="KW-1185">Reference proteome</keyword>
<reference evidence="5" key="1">
    <citation type="journal article" date="2014" name="Nat. Commun.">
        <title>The emerging biofuel crop Camelina sativa retains a highly undifferentiated hexaploid genome structure.</title>
        <authorList>
            <person name="Kagale S."/>
            <person name="Koh C."/>
            <person name="Nixon J."/>
            <person name="Bollina V."/>
            <person name="Clarke W.E."/>
            <person name="Tuteja R."/>
            <person name="Spillane C."/>
            <person name="Robinson S.J."/>
            <person name="Links M.G."/>
            <person name="Clarke C."/>
            <person name="Higgins E.E."/>
            <person name="Huebert T."/>
            <person name="Sharpe A.G."/>
            <person name="Parkin I.A."/>
        </authorList>
    </citation>
    <scope>NUCLEOTIDE SEQUENCE [LARGE SCALE GENOMIC DNA]</scope>
    <source>
        <strain evidence="5">cv. DH55</strain>
    </source>
</reference>